<dbReference type="GO" id="GO:0003677">
    <property type="term" value="F:DNA binding"/>
    <property type="evidence" value="ECO:0007669"/>
    <property type="project" value="InterPro"/>
</dbReference>
<dbReference type="CDD" id="cd00338">
    <property type="entry name" value="Ser_Recombinase"/>
    <property type="match status" value="1"/>
</dbReference>
<dbReference type="AlphaFoldDB" id="A0A7S8IDZ9"/>
<dbReference type="InterPro" id="IPR036162">
    <property type="entry name" value="Resolvase-like_N_sf"/>
</dbReference>
<evidence type="ECO:0000313" key="4">
    <source>
        <dbReference type="EMBL" id="QPC82066.1"/>
    </source>
</evidence>
<dbReference type="Proteomes" id="UP000594468">
    <property type="component" value="Chromosome"/>
</dbReference>
<organism evidence="4 5">
    <name type="scientific">Phototrophicus methaneseepsis</name>
    <dbReference type="NCBI Taxonomy" id="2710758"/>
    <lineage>
        <taxon>Bacteria</taxon>
        <taxon>Bacillati</taxon>
        <taxon>Chloroflexota</taxon>
        <taxon>Candidatus Thermofontia</taxon>
        <taxon>Phototrophicales</taxon>
        <taxon>Phototrophicaceae</taxon>
        <taxon>Phototrophicus</taxon>
    </lineage>
</organism>
<dbReference type="KEGG" id="pmet:G4Y79_20635"/>
<keyword evidence="1" id="KW-0175">Coiled coil</keyword>
<feature type="coiled-coil region" evidence="1">
    <location>
        <begin position="399"/>
        <end position="497"/>
    </location>
</feature>
<dbReference type="Pfam" id="PF00239">
    <property type="entry name" value="Resolvase"/>
    <property type="match status" value="1"/>
</dbReference>
<dbReference type="PANTHER" id="PTHR30461">
    <property type="entry name" value="DNA-INVERTASE FROM LAMBDOID PROPHAGE"/>
    <property type="match status" value="1"/>
</dbReference>
<accession>A0A7S8IDZ9</accession>
<dbReference type="SUPFAM" id="SSF53041">
    <property type="entry name" value="Resolvase-like"/>
    <property type="match status" value="1"/>
</dbReference>
<reference evidence="4 5" key="1">
    <citation type="submission" date="2020-02" db="EMBL/GenBank/DDBJ databases">
        <authorList>
            <person name="Zheng R.K."/>
            <person name="Sun C.M."/>
        </authorList>
    </citation>
    <scope>NUCLEOTIDE SEQUENCE [LARGE SCALE GENOMIC DNA]</scope>
    <source>
        <strain evidence="5">rifampicinis</strain>
    </source>
</reference>
<feature type="compositionally biased region" description="Low complexity" evidence="2">
    <location>
        <begin position="556"/>
        <end position="571"/>
    </location>
</feature>
<dbReference type="Pfam" id="PF07508">
    <property type="entry name" value="Recombinase"/>
    <property type="match status" value="1"/>
</dbReference>
<proteinExistence type="predicted"/>
<feature type="domain" description="Recombinase" evidence="3">
    <location>
        <begin position="196"/>
        <end position="307"/>
    </location>
</feature>
<dbReference type="Gene3D" id="3.40.50.1390">
    <property type="entry name" value="Resolvase, N-terminal catalytic domain"/>
    <property type="match status" value="1"/>
</dbReference>
<evidence type="ECO:0000313" key="5">
    <source>
        <dbReference type="Proteomes" id="UP000594468"/>
    </source>
</evidence>
<dbReference type="PROSITE" id="PS51737">
    <property type="entry name" value="RECOMBINASE_DNA_BIND"/>
    <property type="match status" value="1"/>
</dbReference>
<keyword evidence="5" id="KW-1185">Reference proteome</keyword>
<evidence type="ECO:0000256" key="2">
    <source>
        <dbReference type="SAM" id="MobiDB-lite"/>
    </source>
</evidence>
<dbReference type="SMART" id="SM00857">
    <property type="entry name" value="Resolvase"/>
    <property type="match status" value="1"/>
</dbReference>
<dbReference type="InterPro" id="IPR006119">
    <property type="entry name" value="Resolv_N"/>
</dbReference>
<evidence type="ECO:0000256" key="1">
    <source>
        <dbReference type="SAM" id="Coils"/>
    </source>
</evidence>
<feature type="region of interest" description="Disordered" evidence="2">
    <location>
        <begin position="547"/>
        <end position="576"/>
    </location>
</feature>
<gene>
    <name evidence="4" type="ORF">G4Y79_20635</name>
</gene>
<protein>
    <submittedName>
        <fullName evidence="4">Recombinase family protein</fullName>
    </submittedName>
</protein>
<dbReference type="EMBL" id="CP062983">
    <property type="protein sequence ID" value="QPC82066.1"/>
    <property type="molecule type" value="Genomic_DNA"/>
</dbReference>
<name>A0A7S8IDZ9_9CHLR</name>
<sequence length="598" mass="68162">MRELIISDKEDIAQIIDTLESMPMTRKYGKAVVARIPYAKEVDYPAAIYIRVSSAKQATKGKGSLPEQFDTVWNATINKGGQIVAVYADVCTAANRDRQAFNILLKDLRDGQFTMLGCWHSSRLVRTQLAAGELEEAVEKLKTKVHMFAVADTLDADILGVLAWAGRWERKAFRERSLMGRQAAATENRTPSGKPPFWIKTIKDESKKIVGYELKPVAKWIKWAAEAYVSGIGSTEIVRRMNQEGVPRATGRTKYGWTRQYLNQVLKYTALKGKWGPFWDVYIDVPPLVDEATWDAIQEKIQENATYTGRPAKHFVALRGLMWCSVCGQKMGTHVRDWDYVYHTLKDGTRQRYRIKKEKLKIRHVCNGQQHYGKSCRRPEYIRDAIIFDRVWDRLSEALSNHDILIAGLQSQIKALEKQDELEELLSINSRLEKLHQRELSYAEQRAEGTLSKAIQKELVLRLQQEQKELLEAQSQLQSKAEQITQARNQLASAEVLIDQLPDILPQIQRSDKEKLIMALISRIDVDADNQVTITLCLHPDVLANLPTHQQGASPQQESQSSDDSQQELSDNSIDEMAALQHEVNAARYTRNTDYKPD</sequence>
<dbReference type="GO" id="GO:0000150">
    <property type="term" value="F:DNA strand exchange activity"/>
    <property type="evidence" value="ECO:0007669"/>
    <property type="project" value="InterPro"/>
</dbReference>
<dbReference type="InterPro" id="IPR038109">
    <property type="entry name" value="DNA_bind_recomb_sf"/>
</dbReference>
<dbReference type="Gene3D" id="3.90.1750.20">
    <property type="entry name" value="Putative Large Serine Recombinase, Chain B, Domain 2"/>
    <property type="match status" value="1"/>
</dbReference>
<dbReference type="InterPro" id="IPR011109">
    <property type="entry name" value="DNA_bind_recombinase_dom"/>
</dbReference>
<evidence type="ECO:0000259" key="3">
    <source>
        <dbReference type="PROSITE" id="PS51737"/>
    </source>
</evidence>
<dbReference type="InterPro" id="IPR050639">
    <property type="entry name" value="SSR_resolvase"/>
</dbReference>
<dbReference type="PANTHER" id="PTHR30461:SF23">
    <property type="entry name" value="DNA RECOMBINASE-RELATED"/>
    <property type="match status" value="1"/>
</dbReference>